<gene>
    <name evidence="8" type="ORF">BRENAR_LOCUS4170</name>
</gene>
<dbReference type="Gene3D" id="3.10.110.10">
    <property type="entry name" value="Ubiquitin Conjugating Enzyme"/>
    <property type="match status" value="1"/>
</dbReference>
<keyword evidence="9" id="KW-1185">Reference proteome</keyword>
<evidence type="ECO:0000313" key="8">
    <source>
        <dbReference type="EMBL" id="VEU23440.1"/>
    </source>
</evidence>
<dbReference type="SMART" id="SM00487">
    <property type="entry name" value="DEXDc"/>
    <property type="match status" value="1"/>
</dbReference>
<dbReference type="Pfam" id="PF00270">
    <property type="entry name" value="DEAD"/>
    <property type="match status" value="1"/>
</dbReference>
<dbReference type="GO" id="GO:1990904">
    <property type="term" value="C:ribonucleoprotein complex"/>
    <property type="evidence" value="ECO:0007669"/>
    <property type="project" value="UniProtKB-ARBA"/>
</dbReference>
<keyword evidence="1" id="KW-0547">Nucleotide-binding</keyword>
<dbReference type="EMBL" id="CAACVR010000045">
    <property type="protein sequence ID" value="VEU23440.1"/>
    <property type="molecule type" value="Genomic_DNA"/>
</dbReference>
<dbReference type="STRING" id="13370.A0A448YR72"/>
<dbReference type="GO" id="GO:0016787">
    <property type="term" value="F:hydrolase activity"/>
    <property type="evidence" value="ECO:0007669"/>
    <property type="project" value="UniProtKB-KW"/>
</dbReference>
<dbReference type="Gene3D" id="1.20.120.1080">
    <property type="match status" value="1"/>
</dbReference>
<evidence type="ECO:0000259" key="6">
    <source>
        <dbReference type="PROSITE" id="PS51192"/>
    </source>
</evidence>
<organism evidence="8 9">
    <name type="scientific">Brettanomyces naardenensis</name>
    <name type="common">Yeast</name>
    <dbReference type="NCBI Taxonomy" id="13370"/>
    <lineage>
        <taxon>Eukaryota</taxon>
        <taxon>Fungi</taxon>
        <taxon>Dikarya</taxon>
        <taxon>Ascomycota</taxon>
        <taxon>Saccharomycotina</taxon>
        <taxon>Pichiomycetes</taxon>
        <taxon>Pichiales</taxon>
        <taxon>Pichiaceae</taxon>
        <taxon>Brettanomyces</taxon>
    </lineage>
</organism>
<evidence type="ECO:0000256" key="4">
    <source>
        <dbReference type="ARBA" id="ARBA00022840"/>
    </source>
</evidence>
<feature type="compositionally biased region" description="Basic and acidic residues" evidence="5">
    <location>
        <begin position="42"/>
        <end position="57"/>
    </location>
</feature>
<dbReference type="Proteomes" id="UP000290900">
    <property type="component" value="Unassembled WGS sequence"/>
</dbReference>
<dbReference type="GO" id="GO:0008186">
    <property type="term" value="F:ATP-dependent activity, acting on RNA"/>
    <property type="evidence" value="ECO:0007669"/>
    <property type="project" value="UniProtKB-ARBA"/>
</dbReference>
<dbReference type="PROSITE" id="PS51194">
    <property type="entry name" value="HELICASE_CTER"/>
    <property type="match status" value="1"/>
</dbReference>
<dbReference type="InterPro" id="IPR006575">
    <property type="entry name" value="RWD_dom"/>
</dbReference>
<name>A0A448YR72_BRENA</name>
<dbReference type="InterPro" id="IPR001650">
    <property type="entry name" value="Helicase_C-like"/>
</dbReference>
<evidence type="ECO:0000313" key="9">
    <source>
        <dbReference type="Proteomes" id="UP000290900"/>
    </source>
</evidence>
<dbReference type="Pfam" id="PF00271">
    <property type="entry name" value="Helicase_C"/>
    <property type="match status" value="1"/>
</dbReference>
<dbReference type="SUPFAM" id="SSF52540">
    <property type="entry name" value="P-loop containing nucleoside triphosphate hydrolases"/>
    <property type="match status" value="1"/>
</dbReference>
<dbReference type="SUPFAM" id="SSF54495">
    <property type="entry name" value="UBC-like"/>
    <property type="match status" value="1"/>
</dbReference>
<feature type="compositionally biased region" description="Polar residues" evidence="5">
    <location>
        <begin position="59"/>
        <end position="69"/>
    </location>
</feature>
<dbReference type="Pfam" id="PF07717">
    <property type="entry name" value="OB_NTP_bind"/>
    <property type="match status" value="1"/>
</dbReference>
<dbReference type="InterPro" id="IPR056328">
    <property type="entry name" value="DSRM_DHX29"/>
</dbReference>
<dbReference type="GO" id="GO:0003723">
    <property type="term" value="F:RNA binding"/>
    <property type="evidence" value="ECO:0007669"/>
    <property type="project" value="TreeGrafter"/>
</dbReference>
<accession>A0A448YR72</accession>
<reference evidence="8 9" key="1">
    <citation type="submission" date="2018-12" db="EMBL/GenBank/DDBJ databases">
        <authorList>
            <person name="Tiukova I."/>
            <person name="Dainat J."/>
        </authorList>
    </citation>
    <scope>NUCLEOTIDE SEQUENCE [LARGE SCALE GENOMIC DNA]</scope>
</reference>
<feature type="region of interest" description="Disordered" evidence="5">
    <location>
        <begin position="202"/>
        <end position="235"/>
    </location>
</feature>
<protein>
    <submittedName>
        <fullName evidence="8">DEKNAAC104750</fullName>
    </submittedName>
</protein>
<feature type="region of interest" description="Disordered" evidence="5">
    <location>
        <begin position="548"/>
        <end position="581"/>
    </location>
</feature>
<dbReference type="OrthoDB" id="5600252at2759"/>
<dbReference type="CDD" id="cd18791">
    <property type="entry name" value="SF2_C_RHA"/>
    <property type="match status" value="1"/>
</dbReference>
<dbReference type="InterPro" id="IPR016135">
    <property type="entry name" value="UBQ-conjugating_enzyme/RWD"/>
</dbReference>
<evidence type="ECO:0000256" key="3">
    <source>
        <dbReference type="ARBA" id="ARBA00022806"/>
    </source>
</evidence>
<proteinExistence type="predicted"/>
<feature type="region of interest" description="Disordered" evidence="5">
    <location>
        <begin position="1"/>
        <end position="72"/>
    </location>
</feature>
<dbReference type="InterPro" id="IPR027417">
    <property type="entry name" value="P-loop_NTPase"/>
</dbReference>
<sequence length="1449" mass="163624">MFDEEECRYNPMGKKGKLQSSAPAKKGKKGQKEEPETVVDSRAAKLEAKREAKEKRQQGRSMVAQSHSWTGKLPGSLLHEHCQKQKWNKVQYDMRKVQDGFIATAVLSWKNPRTQEVITVKMHPPSPPVKPQETPIEARHYAATYALHRIAFDKNIHMVLPSNHKDLWRDLEEARKELVRQNPRKASLEYTSDPFAAILEKRKENERRANEREAREAEEKKTKKPTIVIGNGTKSNPHARASKLQVLDKLTNSPLSQVMFPRKVWENAVMIDLEPRTRALIDDAIRHHSDWTETDDSASELKSIDYSELLEEIGFRKTHIDEAVQYTSSFNDSLEWLIFHVPEDDLPPVFTKNEEDSHVRLRITTDIEKERKIETLCQGSCSKNEASTALDTCDGDIVNAAVSLTNRLVNFRSTETETDPQLAWQEEQESLGAIFGDRLSCKDGGADMYEVALHPEGLVQGKKADHLLALRAYRSPNYPCDICGLQVVVKDPSYRLPKYINMSILIQMLNYITQSGFIGMPYIYACVEWLESNISRVLADPGPLYSKPVNKQNGESMSRTHSEASFNRKSIHPRSGTREKRSASIIEGMRDAYRVRQKSRKFKESVVRRTSLPAWKKMDELVKVIQSNTACLVTGETGSGKSTQIVQFILDKLCSGDDFATNIICTQPRRISAIGLAERVSSERVGKCGQEVGYIIRGENRTDKTTRISFVTTGVLLRMIQSLYSGSENNGDRGFFNNLGYIFVDEVHERSIDSDFLLIVLKQMMHKFPNLHVILMSATIELETFENFFGSSRMAHVHIEGRTFPIQDFYLDQILSKLDFTVTTARDEVIKPRADSKYFQDGNINYDLIAQIVRYVDESLDNAEGSILIFLPGVMEITRCLDAISGIPDGREKYWGLPLHSGVSSADQRRVFLSAPKGKRKIVVSTNVAETSVTIADAVAVIDTGRVKTVRYDSGTDTTRLVETWASRAEISQRRGRAGRVRAGLCYRIFTEDTEHNTMLSHPIPEIKRTPLGSVYLVVKAMGVTDVFRFLQEGLDPPHRDNVENARRTLEEVGALRSDKLTALGRYLSMLPTDIKSGKLLLYSTLFGCVESGATLASIAVTGNPFLRNRESRDKVKVIQNRFSRGKGDLMAVLNAFNAYNALTTSSQRRHFLEENLLSRTAIHDIQSTRVQYLSQLQDLGFLPMGYSKHIERFPAFNRHSENFTILIAISGAALFPNIARVQPPDPKFLASGVGSVALDPDARKIKYWIRNETYIRQRAEDRDQGSRTDRELPARRAFLHPSSTFFSFGNSSEEVTQKDIKMDADGNYIYAPCAKTGSSYSSSFSPLSSSFIAYNSSQTTSKLYLHDVTPTSVLGLLLFGGQISYDLSSVRSGRPSPGIVMDGWLPIRTWCKNAVMMTRLRRLLDRFLDKRLATPLYGEQNEEGSGDEELLNSDILKTIERVLSIERR</sequence>
<dbReference type="Pfam" id="PF21010">
    <property type="entry name" value="HA2_C"/>
    <property type="match status" value="1"/>
</dbReference>
<dbReference type="SMART" id="SM00490">
    <property type="entry name" value="HELICc"/>
    <property type="match status" value="1"/>
</dbReference>
<dbReference type="PANTHER" id="PTHR18934">
    <property type="entry name" value="ATP-DEPENDENT RNA HELICASE"/>
    <property type="match status" value="1"/>
</dbReference>
<dbReference type="CDD" id="cd17917">
    <property type="entry name" value="DEXHc_RHA-like"/>
    <property type="match status" value="1"/>
</dbReference>
<dbReference type="Pfam" id="PF05773">
    <property type="entry name" value="RWD"/>
    <property type="match status" value="1"/>
</dbReference>
<dbReference type="PROSITE" id="PS51192">
    <property type="entry name" value="HELICASE_ATP_BIND_1"/>
    <property type="match status" value="1"/>
</dbReference>
<dbReference type="InParanoid" id="A0A448YR72"/>
<evidence type="ECO:0000256" key="2">
    <source>
        <dbReference type="ARBA" id="ARBA00022801"/>
    </source>
</evidence>
<dbReference type="Gene3D" id="3.40.50.300">
    <property type="entry name" value="P-loop containing nucleotide triphosphate hydrolases"/>
    <property type="match status" value="2"/>
</dbReference>
<evidence type="ECO:0000259" key="7">
    <source>
        <dbReference type="PROSITE" id="PS51194"/>
    </source>
</evidence>
<evidence type="ECO:0000256" key="1">
    <source>
        <dbReference type="ARBA" id="ARBA00022741"/>
    </source>
</evidence>
<dbReference type="InterPro" id="IPR011545">
    <property type="entry name" value="DEAD/DEAH_box_helicase_dom"/>
</dbReference>
<dbReference type="GO" id="GO:0004386">
    <property type="term" value="F:helicase activity"/>
    <property type="evidence" value="ECO:0007669"/>
    <property type="project" value="UniProtKB-KW"/>
</dbReference>
<keyword evidence="4" id="KW-0067">ATP-binding</keyword>
<dbReference type="SMART" id="SM00847">
    <property type="entry name" value="HA2"/>
    <property type="match status" value="1"/>
</dbReference>
<feature type="domain" description="Helicase C-terminal" evidence="7">
    <location>
        <begin position="848"/>
        <end position="1023"/>
    </location>
</feature>
<keyword evidence="3" id="KW-0347">Helicase</keyword>
<dbReference type="PANTHER" id="PTHR18934:SF267">
    <property type="entry name" value="ATP-DEPENDENT RNA HELICASE YLR419W-RELATED"/>
    <property type="match status" value="1"/>
</dbReference>
<dbReference type="InterPro" id="IPR007502">
    <property type="entry name" value="Helicase-assoc_dom"/>
</dbReference>
<dbReference type="InterPro" id="IPR056890">
    <property type="entry name" value="UBA_DHX29-like"/>
</dbReference>
<dbReference type="InterPro" id="IPR011709">
    <property type="entry name" value="DEAD-box_helicase_OB_fold"/>
</dbReference>
<dbReference type="GO" id="GO:0005524">
    <property type="term" value="F:ATP binding"/>
    <property type="evidence" value="ECO:0007669"/>
    <property type="project" value="UniProtKB-KW"/>
</dbReference>
<feature type="domain" description="Helicase ATP-binding" evidence="6">
    <location>
        <begin position="622"/>
        <end position="798"/>
    </location>
</feature>
<dbReference type="InterPro" id="IPR002464">
    <property type="entry name" value="DNA/RNA_helicase_DEAH_CS"/>
</dbReference>
<dbReference type="InterPro" id="IPR014001">
    <property type="entry name" value="Helicase_ATP-bd"/>
</dbReference>
<dbReference type="CDD" id="cd23827">
    <property type="entry name" value="RWD_YLR419W-like"/>
    <property type="match status" value="1"/>
</dbReference>
<feature type="compositionally biased region" description="Polar residues" evidence="5">
    <location>
        <begin position="549"/>
        <end position="568"/>
    </location>
</feature>
<dbReference type="PROSITE" id="PS00690">
    <property type="entry name" value="DEAH_ATP_HELICASE"/>
    <property type="match status" value="1"/>
</dbReference>
<dbReference type="Pfam" id="PF24899">
    <property type="entry name" value="UBA_DHX29"/>
    <property type="match status" value="1"/>
</dbReference>
<feature type="compositionally biased region" description="Basic and acidic residues" evidence="5">
    <location>
        <begin position="202"/>
        <end position="221"/>
    </location>
</feature>
<keyword evidence="2" id="KW-0378">Hydrolase</keyword>
<dbReference type="FunCoup" id="A0A448YR72">
    <property type="interactions" value="958"/>
</dbReference>
<evidence type="ECO:0000256" key="5">
    <source>
        <dbReference type="SAM" id="MobiDB-lite"/>
    </source>
</evidence>
<dbReference type="Pfam" id="PF24385">
    <property type="entry name" value="DSRM_DHX29"/>
    <property type="match status" value="1"/>
</dbReference>